<dbReference type="AlphaFoldDB" id="D6Z9L8"/>
<dbReference type="KEGG" id="srt:Srot_0052"/>
<dbReference type="Proteomes" id="UP000002247">
    <property type="component" value="Chromosome"/>
</dbReference>
<evidence type="ECO:0008006" key="3">
    <source>
        <dbReference type="Google" id="ProtNLM"/>
    </source>
</evidence>
<evidence type="ECO:0000313" key="1">
    <source>
        <dbReference type="EMBL" id="ADG96545.1"/>
    </source>
</evidence>
<name>D6Z9L8_SEGRD</name>
<dbReference type="RefSeq" id="WP_013137001.1">
    <property type="nucleotide sequence ID" value="NC_014168.1"/>
</dbReference>
<keyword evidence="2" id="KW-1185">Reference proteome</keyword>
<protein>
    <recommendedName>
        <fullName evidence="3">Helix-turn-helix domain-containing protein</fullName>
    </recommendedName>
</protein>
<dbReference type="HOGENOM" id="CLU_2702721_0_0_11"/>
<organism evidence="1 2">
    <name type="scientific">Segniliparus rotundus (strain ATCC BAA-972 / CDC 1076 / CIP 108378 / DSM 44985 / JCM 13578)</name>
    <dbReference type="NCBI Taxonomy" id="640132"/>
    <lineage>
        <taxon>Bacteria</taxon>
        <taxon>Bacillati</taxon>
        <taxon>Actinomycetota</taxon>
        <taxon>Actinomycetes</taxon>
        <taxon>Mycobacteriales</taxon>
        <taxon>Segniliparaceae</taxon>
        <taxon>Segniliparus</taxon>
    </lineage>
</organism>
<dbReference type="OrthoDB" id="194758at2"/>
<dbReference type="EMBL" id="CP001958">
    <property type="protein sequence ID" value="ADG96545.1"/>
    <property type="molecule type" value="Genomic_DNA"/>
</dbReference>
<evidence type="ECO:0000313" key="2">
    <source>
        <dbReference type="Proteomes" id="UP000002247"/>
    </source>
</evidence>
<reference evidence="1 2" key="1">
    <citation type="journal article" date="2010" name="Stand. Genomic Sci.">
        <title>Complete genome sequence of Segniliparus rotundus type strain (CDC 1076).</title>
        <authorList>
            <person name="Sikorski J."/>
            <person name="Lapidus A."/>
            <person name="Copeland A."/>
            <person name="Misra M."/>
            <person name="Glavina Del Rio T."/>
            <person name="Nolan M."/>
            <person name="Lucas S."/>
            <person name="Chen F."/>
            <person name="Tice H."/>
            <person name="Cheng J.F."/>
            <person name="Jando M."/>
            <person name="Schneider S."/>
            <person name="Bruce D."/>
            <person name="Goodwin L."/>
            <person name="Pitluck S."/>
            <person name="Liolios K."/>
            <person name="Mikhailova N."/>
            <person name="Pati A."/>
            <person name="Ivanova N."/>
            <person name="Mavromatis K."/>
            <person name="Chen A."/>
            <person name="Palaniappan K."/>
            <person name="Chertkov O."/>
            <person name="Land M."/>
            <person name="Hauser L."/>
            <person name="Chang Y.J."/>
            <person name="Jeffries C.D."/>
            <person name="Brettin T."/>
            <person name="Detter J.C."/>
            <person name="Han C."/>
            <person name="Rohde M."/>
            <person name="Goker M."/>
            <person name="Bristow J."/>
            <person name="Eisen J.A."/>
            <person name="Markowitz V."/>
            <person name="Hugenholtz P."/>
            <person name="Kyrpides N.C."/>
            <person name="Klenk H.P."/>
        </authorList>
    </citation>
    <scope>NUCLEOTIDE SEQUENCE [LARGE SCALE GENOMIC DNA]</scope>
    <source>
        <strain evidence="2">ATCC BAA-972 / CDC 1076 / CIP 108378 / DSM 44985 / JCM 13578</strain>
    </source>
</reference>
<sequence length="73" mass="8610">MNALLDVDVPEFVTVERAVRATGRSRRTIYRWKESGAVRWRMFEGKLMVEVNDADEAKLRCSDARRANLRRKR</sequence>
<dbReference type="STRING" id="640132.Srot_0052"/>
<gene>
    <name evidence="1" type="ordered locus">Srot_0052</name>
</gene>
<accession>D6Z9L8</accession>
<proteinExistence type="predicted"/>